<organism evidence="2 3">
    <name type="scientific">Arthrobacter ginsengisoli</name>
    <dbReference type="NCBI Taxonomy" id="1356565"/>
    <lineage>
        <taxon>Bacteria</taxon>
        <taxon>Bacillati</taxon>
        <taxon>Actinomycetota</taxon>
        <taxon>Actinomycetes</taxon>
        <taxon>Micrococcales</taxon>
        <taxon>Micrococcaceae</taxon>
        <taxon>Arthrobacter</taxon>
    </lineage>
</organism>
<dbReference type="EMBL" id="JAVDVQ010000006">
    <property type="protein sequence ID" value="MDR7082488.1"/>
    <property type="molecule type" value="Genomic_DNA"/>
</dbReference>
<dbReference type="RefSeq" id="WP_310055783.1">
    <property type="nucleotide sequence ID" value="NZ_JAVDVQ010000006.1"/>
</dbReference>
<protein>
    <submittedName>
        <fullName evidence="2">Uncharacterized protein</fullName>
    </submittedName>
</protein>
<feature type="compositionally biased region" description="Basic and acidic residues" evidence="1">
    <location>
        <begin position="13"/>
        <end position="29"/>
    </location>
</feature>
<name>A0ABU1UBB2_9MICC</name>
<feature type="compositionally biased region" description="Polar residues" evidence="1">
    <location>
        <begin position="1"/>
        <end position="10"/>
    </location>
</feature>
<sequence length="74" mass="8121">MNSQNPNATGRRQIHEQSQHRPDLSSPHVREDVAITGLCGNVHLPTGRTCDLPERHEGSCHFVGPEDAENLAAQ</sequence>
<reference evidence="2 3" key="1">
    <citation type="submission" date="2023-07" db="EMBL/GenBank/DDBJ databases">
        <title>Sorghum-associated microbial communities from plants grown in Nebraska, USA.</title>
        <authorList>
            <person name="Schachtman D."/>
        </authorList>
    </citation>
    <scope>NUCLEOTIDE SEQUENCE [LARGE SCALE GENOMIC DNA]</scope>
    <source>
        <strain evidence="2 3">BE167</strain>
    </source>
</reference>
<gene>
    <name evidence="2" type="ORF">J2X01_001777</name>
</gene>
<evidence type="ECO:0000256" key="1">
    <source>
        <dbReference type="SAM" id="MobiDB-lite"/>
    </source>
</evidence>
<comment type="caution">
    <text evidence="2">The sequence shown here is derived from an EMBL/GenBank/DDBJ whole genome shotgun (WGS) entry which is preliminary data.</text>
</comment>
<keyword evidence="3" id="KW-1185">Reference proteome</keyword>
<evidence type="ECO:0000313" key="2">
    <source>
        <dbReference type="EMBL" id="MDR7082488.1"/>
    </source>
</evidence>
<proteinExistence type="predicted"/>
<dbReference type="Proteomes" id="UP001252243">
    <property type="component" value="Unassembled WGS sequence"/>
</dbReference>
<feature type="region of interest" description="Disordered" evidence="1">
    <location>
        <begin position="1"/>
        <end position="29"/>
    </location>
</feature>
<evidence type="ECO:0000313" key="3">
    <source>
        <dbReference type="Proteomes" id="UP001252243"/>
    </source>
</evidence>
<accession>A0ABU1UBB2</accession>